<dbReference type="EMBL" id="BAAAVT010000010">
    <property type="protein sequence ID" value="GAA3066056.1"/>
    <property type="molecule type" value="Genomic_DNA"/>
</dbReference>
<protein>
    <submittedName>
        <fullName evidence="3">Uncharacterized protein</fullName>
    </submittedName>
</protein>
<keyword evidence="4" id="KW-1185">Reference proteome</keyword>
<reference evidence="4" key="1">
    <citation type="journal article" date="2019" name="Int. J. Syst. Evol. Microbiol.">
        <title>The Global Catalogue of Microorganisms (GCM) 10K type strain sequencing project: providing services to taxonomists for standard genome sequencing and annotation.</title>
        <authorList>
            <consortium name="The Broad Institute Genomics Platform"/>
            <consortium name="The Broad Institute Genome Sequencing Center for Infectious Disease"/>
            <person name="Wu L."/>
            <person name="Ma J."/>
        </authorList>
    </citation>
    <scope>NUCLEOTIDE SEQUENCE [LARGE SCALE GENOMIC DNA]</scope>
    <source>
        <strain evidence="4">JCM 14309</strain>
    </source>
</reference>
<organism evidence="3 4">
    <name type="scientific">Nesterenkonia aethiopica</name>
    <dbReference type="NCBI Taxonomy" id="269144"/>
    <lineage>
        <taxon>Bacteria</taxon>
        <taxon>Bacillati</taxon>
        <taxon>Actinomycetota</taxon>
        <taxon>Actinomycetes</taxon>
        <taxon>Micrococcales</taxon>
        <taxon>Micrococcaceae</taxon>
        <taxon>Nesterenkonia</taxon>
    </lineage>
</organism>
<feature type="compositionally biased region" description="Polar residues" evidence="1">
    <location>
        <begin position="1"/>
        <end position="24"/>
    </location>
</feature>
<keyword evidence="2" id="KW-1133">Transmembrane helix</keyword>
<accession>A0ABP6LXT1</accession>
<feature type="transmembrane region" description="Helical" evidence="2">
    <location>
        <begin position="135"/>
        <end position="155"/>
    </location>
</feature>
<comment type="caution">
    <text evidence="3">The sequence shown here is derived from an EMBL/GenBank/DDBJ whole genome shotgun (WGS) entry which is preliminary data.</text>
</comment>
<feature type="region of interest" description="Disordered" evidence="1">
    <location>
        <begin position="1"/>
        <end position="36"/>
    </location>
</feature>
<proteinExistence type="predicted"/>
<evidence type="ECO:0000313" key="4">
    <source>
        <dbReference type="Proteomes" id="UP001500236"/>
    </source>
</evidence>
<gene>
    <name evidence="3" type="ORF">GCM10010529_18730</name>
</gene>
<feature type="transmembrane region" description="Helical" evidence="2">
    <location>
        <begin position="99"/>
        <end position="123"/>
    </location>
</feature>
<feature type="transmembrane region" description="Helical" evidence="2">
    <location>
        <begin position="56"/>
        <end position="76"/>
    </location>
</feature>
<sequence>MTSSPYENPQDPQRPGQNPYQQPSPERPKFGTDPYDPSAVGGPMAAPAKFSLLKKLTLVSLGIYVLSGIIGIFPAMDEDIIGEELAAQGVTVGEAELSAAVAMGLAIAIAMLIIPVVLYIVAYLGIAKVKNWGRILGTVFAALGTLFTLWGFTGIGMMLDMGAIGILSLILSIAFIAVNVYWFLTAFNKDVSAYFEQGKAA</sequence>
<evidence type="ECO:0000256" key="2">
    <source>
        <dbReference type="SAM" id="Phobius"/>
    </source>
</evidence>
<feature type="transmembrane region" description="Helical" evidence="2">
    <location>
        <begin position="161"/>
        <end position="184"/>
    </location>
</feature>
<evidence type="ECO:0000256" key="1">
    <source>
        <dbReference type="SAM" id="MobiDB-lite"/>
    </source>
</evidence>
<evidence type="ECO:0000313" key="3">
    <source>
        <dbReference type="EMBL" id="GAA3066056.1"/>
    </source>
</evidence>
<dbReference type="Proteomes" id="UP001500236">
    <property type="component" value="Unassembled WGS sequence"/>
</dbReference>
<dbReference type="RefSeq" id="WP_344683730.1">
    <property type="nucleotide sequence ID" value="NZ_BAAAVT010000010.1"/>
</dbReference>
<name>A0ABP6LXT1_9MICC</name>
<keyword evidence="2" id="KW-0472">Membrane</keyword>
<keyword evidence="2" id="KW-0812">Transmembrane</keyword>